<feature type="region of interest" description="Important for donor substrate binding" evidence="3">
    <location>
        <begin position="266"/>
        <end position="267"/>
    </location>
</feature>
<dbReference type="InterPro" id="IPR027350">
    <property type="entry name" value="GT23_dom"/>
</dbReference>
<evidence type="ECO:0000256" key="1">
    <source>
        <dbReference type="ARBA" id="ARBA00022676"/>
    </source>
</evidence>
<dbReference type="GO" id="GO:0006487">
    <property type="term" value="P:protein N-linked glycosylation"/>
    <property type="evidence" value="ECO:0007669"/>
    <property type="project" value="TreeGrafter"/>
</dbReference>
<comment type="similarity">
    <text evidence="3">Belongs to the glycosyltransferase 23 family.</text>
</comment>
<accession>A0A6F9DE28</accession>
<feature type="domain" description="GT23" evidence="4">
    <location>
        <begin position="99"/>
        <end position="395"/>
    </location>
</feature>
<dbReference type="AlphaFoldDB" id="A0A6F9DE28"/>
<protein>
    <submittedName>
        <fullName evidence="5">Alpha-(1,6)-fucosyltransferase-like</fullName>
    </submittedName>
</protein>
<dbReference type="Pfam" id="PF19745">
    <property type="entry name" value="FUT8_N_cat"/>
    <property type="match status" value="1"/>
</dbReference>
<gene>
    <name evidence="5" type="primary">Fut8-001</name>
</gene>
<reference evidence="5" key="1">
    <citation type="submission" date="2020-04" db="EMBL/GenBank/DDBJ databases">
        <authorList>
            <person name="Neveu A P."/>
        </authorList>
    </citation>
    <scope>NUCLEOTIDE SEQUENCE</scope>
    <source>
        <tissue evidence="5">Whole embryo</tissue>
    </source>
</reference>
<name>A0A6F9DE28_9ASCI</name>
<evidence type="ECO:0000256" key="3">
    <source>
        <dbReference type="PROSITE-ProRule" id="PRU00992"/>
    </source>
</evidence>
<evidence type="ECO:0000313" key="5">
    <source>
        <dbReference type="EMBL" id="CAB3247603.1"/>
    </source>
</evidence>
<dbReference type="Gene3D" id="3.40.50.11350">
    <property type="match status" value="1"/>
</dbReference>
<dbReference type="InterPro" id="IPR036028">
    <property type="entry name" value="SH3-like_dom_sf"/>
</dbReference>
<dbReference type="GO" id="GO:0046921">
    <property type="term" value="F:alpha-(1-&gt;6)-fucosyltransferase activity"/>
    <property type="evidence" value="ECO:0007669"/>
    <property type="project" value="TreeGrafter"/>
</dbReference>
<dbReference type="SUPFAM" id="SSF50044">
    <property type="entry name" value="SH3-domain"/>
    <property type="match status" value="1"/>
</dbReference>
<organism evidence="5">
    <name type="scientific">Phallusia mammillata</name>
    <dbReference type="NCBI Taxonomy" id="59560"/>
    <lineage>
        <taxon>Eukaryota</taxon>
        <taxon>Metazoa</taxon>
        <taxon>Chordata</taxon>
        <taxon>Tunicata</taxon>
        <taxon>Ascidiacea</taxon>
        <taxon>Phlebobranchia</taxon>
        <taxon>Ascidiidae</taxon>
        <taxon>Phallusia</taxon>
    </lineage>
</organism>
<evidence type="ECO:0000259" key="4">
    <source>
        <dbReference type="PROSITE" id="PS51659"/>
    </source>
</evidence>
<dbReference type="EMBL" id="LR785313">
    <property type="protein sequence ID" value="CAB3247603.1"/>
    <property type="molecule type" value="mRNA"/>
</dbReference>
<sequence>MQCKRRLFFAFVALFGGTTLLLQPFDRRLSHYSHGIQSNNVLNLSISATSRLKPVNWSVLTNQQNEVSKYKTQHVELANIRDVVQKRIDQIQNPQNCSQARKLLCKIEPGIAGFGCLLHRIGVCFLLAIGSNRTLVVNMTMVTYPSIKSMFEAYLPLSETCSEWSEDEYEAAQWIHGNRERETTAKFRVVKLFRNGGLRPFTPFAPNSYPTSLKDKLQPLHSEPQIWWFGQIMMYLTRPQPKLTQALNKYKAELGFSHPIVGVHIRRTDKLKGEADFHSLEEYMIHVKKWYDNYDDFNGGNVTRRVFLATDDVTIHKEALDKYPKFSFSWIANNSYFAQKQRRTSDEGFWGIVYDVALLSQCDYVVCTFTSNIGRLVHEVMVAESNNPLRYATSIDVEHFSVGEIRMLREVIEDYYPDNPKELELRVGDIIENVRCKRICLGKNRRTKKRGSYPKEKVRTLPPTALYAGMQNIFNRS</sequence>
<keyword evidence="1 3" id="KW-0328">Glycosyltransferase</keyword>
<keyword evidence="2 3" id="KW-0808">Transferase</keyword>
<dbReference type="PROSITE" id="PS51659">
    <property type="entry name" value="GT23"/>
    <property type="match status" value="1"/>
</dbReference>
<proteinExistence type="evidence at transcript level"/>
<dbReference type="CDD" id="cd11300">
    <property type="entry name" value="Fut8_like"/>
    <property type="match status" value="1"/>
</dbReference>
<evidence type="ECO:0000256" key="2">
    <source>
        <dbReference type="ARBA" id="ARBA00022679"/>
    </source>
</evidence>
<dbReference type="PANTHER" id="PTHR13132">
    <property type="entry name" value="ALPHA- 1,6 -FUCOSYLTRANSFERASE"/>
    <property type="match status" value="1"/>
</dbReference>
<dbReference type="PANTHER" id="PTHR13132:SF29">
    <property type="entry name" value="ALPHA-(1,6)-FUCOSYLTRANSFERASE"/>
    <property type="match status" value="1"/>
</dbReference>
<dbReference type="InterPro" id="IPR045573">
    <property type="entry name" value="Fut8_N_cat"/>
</dbReference>
<dbReference type="Gene3D" id="2.30.30.40">
    <property type="entry name" value="SH3 Domains"/>
    <property type="match status" value="1"/>
</dbReference>